<feature type="region of interest" description="Disordered" evidence="7">
    <location>
        <begin position="420"/>
        <end position="462"/>
    </location>
</feature>
<feature type="compositionally biased region" description="Low complexity" evidence="7">
    <location>
        <begin position="484"/>
        <end position="500"/>
    </location>
</feature>
<dbReference type="PROSITE" id="PS50082">
    <property type="entry name" value="WD_REPEATS_2"/>
    <property type="match status" value="2"/>
</dbReference>
<feature type="repeat" description="WD" evidence="6">
    <location>
        <begin position="117"/>
        <end position="152"/>
    </location>
</feature>
<dbReference type="Proteomes" id="UP000193642">
    <property type="component" value="Unassembled WGS sequence"/>
</dbReference>
<dbReference type="STRING" id="329046.A0A1Y2C0G8"/>
<dbReference type="AlphaFoldDB" id="A0A1Y2C0G8"/>
<dbReference type="GO" id="GO:0030674">
    <property type="term" value="F:protein-macromolecule adaptor activity"/>
    <property type="evidence" value="ECO:0007669"/>
    <property type="project" value="TreeGrafter"/>
</dbReference>
<dbReference type="GO" id="GO:0043161">
    <property type="term" value="P:proteasome-mediated ubiquitin-dependent protein catabolic process"/>
    <property type="evidence" value="ECO:0007669"/>
    <property type="project" value="TreeGrafter"/>
</dbReference>
<dbReference type="Gene3D" id="2.130.10.10">
    <property type="entry name" value="YVTN repeat-like/Quinoprotein amine dehydrogenase"/>
    <property type="match status" value="2"/>
</dbReference>
<comment type="pathway">
    <text evidence="1">Protein modification; protein ubiquitination.</text>
</comment>
<dbReference type="InterPro" id="IPR015943">
    <property type="entry name" value="WD40/YVTN_repeat-like_dom_sf"/>
</dbReference>
<dbReference type="InterPro" id="IPR036322">
    <property type="entry name" value="WD40_repeat_dom_sf"/>
</dbReference>
<dbReference type="PANTHER" id="PTHR22852">
    <property type="entry name" value="LETHAL 2 DENTICLELESS PROTEIN RETINOIC ACID-REGULATED NUCLEAR MATRIX-ASSOCIATED PROTEIN"/>
    <property type="match status" value="1"/>
</dbReference>
<feature type="compositionally biased region" description="Low complexity" evidence="7">
    <location>
        <begin position="674"/>
        <end position="698"/>
    </location>
</feature>
<gene>
    <name evidence="8" type="ORF">BCR33DRAFT_367310</name>
</gene>
<feature type="region of interest" description="Disordered" evidence="7">
    <location>
        <begin position="648"/>
        <end position="751"/>
    </location>
</feature>
<feature type="compositionally biased region" description="Low complexity" evidence="7">
    <location>
        <begin position="720"/>
        <end position="737"/>
    </location>
</feature>
<dbReference type="SUPFAM" id="SSF50978">
    <property type="entry name" value="WD40 repeat-like"/>
    <property type="match status" value="1"/>
</dbReference>
<dbReference type="InterPro" id="IPR001680">
    <property type="entry name" value="WD40_rpt"/>
</dbReference>
<dbReference type="PANTHER" id="PTHR22852:SF0">
    <property type="entry name" value="DENTICLELESS PROTEIN HOMOLOG"/>
    <property type="match status" value="1"/>
</dbReference>
<evidence type="ECO:0000256" key="4">
    <source>
        <dbReference type="ARBA" id="ARBA00022786"/>
    </source>
</evidence>
<evidence type="ECO:0000256" key="2">
    <source>
        <dbReference type="ARBA" id="ARBA00022574"/>
    </source>
</evidence>
<feature type="repeat" description="WD" evidence="6">
    <location>
        <begin position="75"/>
        <end position="116"/>
    </location>
</feature>
<evidence type="ECO:0000256" key="3">
    <source>
        <dbReference type="ARBA" id="ARBA00022737"/>
    </source>
</evidence>
<feature type="region of interest" description="Disordered" evidence="7">
    <location>
        <begin position="535"/>
        <end position="617"/>
    </location>
</feature>
<feature type="compositionally biased region" description="Polar residues" evidence="7">
    <location>
        <begin position="606"/>
        <end position="617"/>
    </location>
</feature>
<dbReference type="Pfam" id="PF00400">
    <property type="entry name" value="WD40"/>
    <property type="match status" value="2"/>
</dbReference>
<feature type="compositionally biased region" description="Low complexity" evidence="7">
    <location>
        <begin position="442"/>
        <end position="459"/>
    </location>
</feature>
<organism evidence="8 9">
    <name type="scientific">Rhizoclosmatium globosum</name>
    <dbReference type="NCBI Taxonomy" id="329046"/>
    <lineage>
        <taxon>Eukaryota</taxon>
        <taxon>Fungi</taxon>
        <taxon>Fungi incertae sedis</taxon>
        <taxon>Chytridiomycota</taxon>
        <taxon>Chytridiomycota incertae sedis</taxon>
        <taxon>Chytridiomycetes</taxon>
        <taxon>Chytridiales</taxon>
        <taxon>Chytriomycetaceae</taxon>
        <taxon>Rhizoclosmatium</taxon>
    </lineage>
</organism>
<keyword evidence="3" id="KW-0677">Repeat</keyword>
<dbReference type="InterPro" id="IPR051865">
    <property type="entry name" value="WD-repeat_CDT2_adapter"/>
</dbReference>
<feature type="region of interest" description="Disordered" evidence="7">
    <location>
        <begin position="484"/>
        <end position="512"/>
    </location>
</feature>
<dbReference type="EMBL" id="MCGO01000035">
    <property type="protein sequence ID" value="ORY40510.1"/>
    <property type="molecule type" value="Genomic_DNA"/>
</dbReference>
<accession>A0A1Y2C0G8</accession>
<keyword evidence="9" id="KW-1185">Reference proteome</keyword>
<dbReference type="SMART" id="SM00320">
    <property type="entry name" value="WD40"/>
    <property type="match status" value="6"/>
</dbReference>
<sequence length="863" mass="92540">MVVLGDIVPLRNLLQSAQILCLKPFNHINNLLIFKLSCETTVSNDGKYLAIGSENGVLTILDTSLNAEDLVIESWQCHNNNIIDLLWTPDDHFIITSSGDQTCKLWDVETHKVVSVLGRHRSSVKNVTFSEAQPNTFATASRDGTIALFDVRCTGTMIGDEYTQKPVHEILDAHSLFTNIPKKKRRASTSVSATGTSVQSVVSVKYLIHNPNLLASAGASDGLIKFWDIRSRPHEPVQTSSPPPTTSGRVYGFTSMALDPTGSRLYATSKDNSIHEYPTTSTTFHPQRQFTAPSLAIDNFYIKIAVSPDASTVACGSSTDAYLFDLTKGGEFRDAVVVKGKGVTAVDFVKTGLAGDGFVTCSDDYVVRMWGLGRVSEEVGEKGKVREHLVGRAEVVELGRAPERVWKGYEKPVEVETAVVQGEEEEVGRDTSPETVVQSGGSTPAASTRSRVASVSSPVNLRHDRERTLQASASSAFNSPVVVGTKKSVSGSATPAKKSLLGGGGGKRSLQNSPVQTVLGKYFVAVPKKEAVLQNEDIETSEQSTSATLDDGKRAASNDNLETPKAVEPLMSLDDDGDISRLLSDAEKETSKEPATAPLNAVNAASEVSPTPISPNRITRSATFHFESPKPSSSSVPTSRLGALLSRSASDVSLQKQAPKRAFGNANPTSANQLSRNSPNPSLSRSSSNMSRTSSNRSALGVLDTNTPQSGGVKAKRTYSQSSSGSGSRSLRNSCGGENVSCSSTRTEDANISEPNKRIRVFESQSTTKMDSGQYLLGVLDSAIQEASGSSFDSKNNPPDFGTCECGCKMIDSEGTCECILYCSTILNCKTERRKGDGRIVVCLDLGIEKENVCPYHYGEWGL</sequence>
<evidence type="ECO:0000313" key="9">
    <source>
        <dbReference type="Proteomes" id="UP000193642"/>
    </source>
</evidence>
<name>A0A1Y2C0G8_9FUNG</name>
<keyword evidence="4" id="KW-0833">Ubl conjugation pathway</keyword>
<comment type="similarity">
    <text evidence="5">Belongs to the WD repeat cdt2 family.</text>
</comment>
<evidence type="ECO:0000313" key="8">
    <source>
        <dbReference type="EMBL" id="ORY40510.1"/>
    </source>
</evidence>
<evidence type="ECO:0000256" key="5">
    <source>
        <dbReference type="ARBA" id="ARBA00038344"/>
    </source>
</evidence>
<protein>
    <submittedName>
        <fullName evidence="8">WD40 repeat-like protein</fullName>
    </submittedName>
</protein>
<dbReference type="PROSITE" id="PS00678">
    <property type="entry name" value="WD_REPEATS_1"/>
    <property type="match status" value="1"/>
</dbReference>
<evidence type="ECO:0000256" key="6">
    <source>
        <dbReference type="PROSITE-ProRule" id="PRU00221"/>
    </source>
</evidence>
<dbReference type="OrthoDB" id="2096344at2759"/>
<proteinExistence type="inferred from homology"/>
<evidence type="ECO:0000256" key="7">
    <source>
        <dbReference type="SAM" id="MobiDB-lite"/>
    </source>
</evidence>
<keyword evidence="2 6" id="KW-0853">WD repeat</keyword>
<evidence type="ECO:0000256" key="1">
    <source>
        <dbReference type="ARBA" id="ARBA00004906"/>
    </source>
</evidence>
<comment type="caution">
    <text evidence="8">The sequence shown here is derived from an EMBL/GenBank/DDBJ whole genome shotgun (WGS) entry which is preliminary data.</text>
</comment>
<dbReference type="GO" id="GO:0005634">
    <property type="term" value="C:nucleus"/>
    <property type="evidence" value="ECO:0007669"/>
    <property type="project" value="TreeGrafter"/>
</dbReference>
<dbReference type="InterPro" id="IPR019775">
    <property type="entry name" value="WD40_repeat_CS"/>
</dbReference>
<dbReference type="PROSITE" id="PS50294">
    <property type="entry name" value="WD_REPEATS_REGION"/>
    <property type="match status" value="1"/>
</dbReference>
<reference evidence="8 9" key="1">
    <citation type="submission" date="2016-07" db="EMBL/GenBank/DDBJ databases">
        <title>Pervasive Adenine N6-methylation of Active Genes in Fungi.</title>
        <authorList>
            <consortium name="DOE Joint Genome Institute"/>
            <person name="Mondo S.J."/>
            <person name="Dannebaum R.O."/>
            <person name="Kuo R.C."/>
            <person name="Labutti K."/>
            <person name="Haridas S."/>
            <person name="Kuo A."/>
            <person name="Salamov A."/>
            <person name="Ahrendt S.R."/>
            <person name="Lipzen A."/>
            <person name="Sullivan W."/>
            <person name="Andreopoulos W.B."/>
            <person name="Clum A."/>
            <person name="Lindquist E."/>
            <person name="Daum C."/>
            <person name="Ramamoorthy G.K."/>
            <person name="Gryganskyi A."/>
            <person name="Culley D."/>
            <person name="Magnuson J.K."/>
            <person name="James T.Y."/>
            <person name="O'Malley M.A."/>
            <person name="Stajich J.E."/>
            <person name="Spatafora J.W."/>
            <person name="Visel A."/>
            <person name="Grigoriev I.V."/>
        </authorList>
    </citation>
    <scope>NUCLEOTIDE SEQUENCE [LARGE SCALE GENOMIC DNA]</scope>
    <source>
        <strain evidence="8 9">JEL800</strain>
    </source>
</reference>